<feature type="transmembrane region" description="Helical" evidence="1">
    <location>
        <begin position="239"/>
        <end position="260"/>
    </location>
</feature>
<name>A0A0U2V3C8_9GAMM</name>
<dbReference type="PANTHER" id="PTHR38034">
    <property type="entry name" value="INNER MEMBRANE PROTEIN YPJD"/>
    <property type="match status" value="1"/>
</dbReference>
<evidence type="ECO:0000256" key="1">
    <source>
        <dbReference type="SAM" id="Phobius"/>
    </source>
</evidence>
<feature type="transmembrane region" description="Helical" evidence="1">
    <location>
        <begin position="35"/>
        <end position="52"/>
    </location>
</feature>
<keyword evidence="1" id="KW-0472">Membrane</keyword>
<feature type="transmembrane region" description="Helical" evidence="1">
    <location>
        <begin position="181"/>
        <end position="200"/>
    </location>
</feature>
<accession>A0A0U2V3C8</accession>
<feature type="transmembrane region" description="Helical" evidence="1">
    <location>
        <begin position="206"/>
        <end position="227"/>
    </location>
</feature>
<dbReference type="Pfam" id="PF01578">
    <property type="entry name" value="Cytochrom_C_asm"/>
    <property type="match status" value="1"/>
</dbReference>
<evidence type="ECO:0000259" key="2">
    <source>
        <dbReference type="Pfam" id="PF01578"/>
    </source>
</evidence>
<proteinExistence type="predicted"/>
<dbReference type="PATRIC" id="fig|1315283.4.peg.943"/>
<dbReference type="AlphaFoldDB" id="A0A0U2V3C8"/>
<dbReference type="OrthoDB" id="9780793at2"/>
<feature type="transmembrane region" description="Helical" evidence="1">
    <location>
        <begin position="91"/>
        <end position="110"/>
    </location>
</feature>
<dbReference type="Proteomes" id="UP000065261">
    <property type="component" value="Chromosome I"/>
</dbReference>
<dbReference type="InterPro" id="IPR052372">
    <property type="entry name" value="YpjD/HemX"/>
</dbReference>
<dbReference type="PANTHER" id="PTHR38034:SF1">
    <property type="entry name" value="INNER MEMBRANE PROTEIN YPJD"/>
    <property type="match status" value="1"/>
</dbReference>
<dbReference type="EMBL" id="CP011034">
    <property type="protein sequence ID" value="ALS32348.1"/>
    <property type="molecule type" value="Genomic_DNA"/>
</dbReference>
<dbReference type="KEGG" id="ptn:PTRA_a1082"/>
<dbReference type="GO" id="GO:0005886">
    <property type="term" value="C:plasma membrane"/>
    <property type="evidence" value="ECO:0007669"/>
    <property type="project" value="TreeGrafter"/>
</dbReference>
<keyword evidence="1" id="KW-0812">Transmembrane</keyword>
<feature type="transmembrane region" description="Helical" evidence="1">
    <location>
        <begin position="64"/>
        <end position="84"/>
    </location>
</feature>
<evidence type="ECO:0000313" key="3">
    <source>
        <dbReference type="EMBL" id="ALS32348.1"/>
    </source>
</evidence>
<evidence type="ECO:0000313" key="4">
    <source>
        <dbReference type="Proteomes" id="UP000065261"/>
    </source>
</evidence>
<reference evidence="3 4" key="1">
    <citation type="submission" date="2015-03" db="EMBL/GenBank/DDBJ databases">
        <authorList>
            <person name="Murphy D."/>
        </authorList>
    </citation>
    <scope>NUCLEOTIDE SEQUENCE [LARGE SCALE GENOMIC DNA]</scope>
    <source>
        <strain evidence="3 4">KMM 520</strain>
    </source>
</reference>
<dbReference type="InterPro" id="IPR002541">
    <property type="entry name" value="Cyt_c_assembly"/>
</dbReference>
<feature type="transmembrane region" description="Helical" evidence="1">
    <location>
        <begin position="6"/>
        <end position="23"/>
    </location>
</feature>
<dbReference type="RefSeq" id="WP_058372889.1">
    <property type="nucleotide sequence ID" value="NZ_CP011034.1"/>
</dbReference>
<feature type="domain" description="Cytochrome c assembly protein" evidence="2">
    <location>
        <begin position="41"/>
        <end position="264"/>
    </location>
</feature>
<protein>
    <recommendedName>
        <fullName evidence="2">Cytochrome c assembly protein domain-containing protein</fullName>
    </recommendedName>
</protein>
<organism evidence="3">
    <name type="scientific">Pseudoalteromonas translucida KMM 520</name>
    <dbReference type="NCBI Taxonomy" id="1315283"/>
    <lineage>
        <taxon>Bacteria</taxon>
        <taxon>Pseudomonadati</taxon>
        <taxon>Pseudomonadota</taxon>
        <taxon>Gammaproteobacteria</taxon>
        <taxon>Alteromonadales</taxon>
        <taxon>Pseudoalteromonadaceae</taxon>
        <taxon>Pseudoalteromonas</taxon>
    </lineage>
</organism>
<dbReference type="GO" id="GO:0017004">
    <property type="term" value="P:cytochrome complex assembly"/>
    <property type="evidence" value="ECO:0007669"/>
    <property type="project" value="InterPro"/>
</dbReference>
<dbReference type="GO" id="GO:0020037">
    <property type="term" value="F:heme binding"/>
    <property type="evidence" value="ECO:0007669"/>
    <property type="project" value="InterPro"/>
</dbReference>
<sequence>MLIISLTIIASLFYVLATSYVLSRLFHQQGPSQKLTIILSTVAILAHMLLLVNSVFRADGQDLSIVNVALLTCWVIVISVTTVSLKFPATLLLPVVYGFAALLTMASLFIPHHVLLQSIDVDVGLVTHISLSLLAYCILIIATLYGVQFYFIDKRLKRKDLAIVHSHLPPLMVVERQLYQLVNLGTVLLTLALLSGFVFLDGMFAAQFIHKTTLSLVAWCIFAVIALGHMKKGWRGKPVVIAIMVAAFILTLAYFGSRFIQEVILNKF</sequence>
<feature type="transmembrane region" description="Helical" evidence="1">
    <location>
        <begin position="130"/>
        <end position="152"/>
    </location>
</feature>
<gene>
    <name evidence="3" type="ORF">PTRA_a1082</name>
</gene>
<keyword evidence="1" id="KW-1133">Transmembrane helix</keyword>